<accession>A0A919T8M6</accession>
<evidence type="ECO:0000313" key="5">
    <source>
        <dbReference type="Proteomes" id="UP000677082"/>
    </source>
</evidence>
<feature type="compositionally biased region" description="Gly residues" evidence="1">
    <location>
        <begin position="400"/>
        <end position="412"/>
    </location>
</feature>
<evidence type="ECO:0000313" key="4">
    <source>
        <dbReference type="EMBL" id="GIM89591.1"/>
    </source>
</evidence>
<keyword evidence="2" id="KW-0812">Transmembrane</keyword>
<keyword evidence="2" id="KW-0472">Membrane</keyword>
<keyword evidence="3" id="KW-0732">Signal</keyword>
<feature type="compositionally biased region" description="Low complexity" evidence="1">
    <location>
        <begin position="378"/>
        <end position="399"/>
    </location>
</feature>
<evidence type="ECO:0000256" key="2">
    <source>
        <dbReference type="SAM" id="Phobius"/>
    </source>
</evidence>
<reference evidence="4 5" key="1">
    <citation type="submission" date="2021-03" db="EMBL/GenBank/DDBJ databases">
        <title>Whole genome shotgun sequence of Actinoplanes toevensis NBRC 105298.</title>
        <authorList>
            <person name="Komaki H."/>
            <person name="Tamura T."/>
        </authorList>
    </citation>
    <scope>NUCLEOTIDE SEQUENCE [LARGE SCALE GENOMIC DNA]</scope>
    <source>
        <strain evidence="4 5">NBRC 105298</strain>
    </source>
</reference>
<dbReference type="EMBL" id="BOQN01000016">
    <property type="protein sequence ID" value="GIM89591.1"/>
    <property type="molecule type" value="Genomic_DNA"/>
</dbReference>
<feature type="transmembrane region" description="Helical" evidence="2">
    <location>
        <begin position="419"/>
        <end position="439"/>
    </location>
</feature>
<organism evidence="4 5">
    <name type="scientific">Paractinoplanes toevensis</name>
    <dbReference type="NCBI Taxonomy" id="571911"/>
    <lineage>
        <taxon>Bacteria</taxon>
        <taxon>Bacillati</taxon>
        <taxon>Actinomycetota</taxon>
        <taxon>Actinomycetes</taxon>
        <taxon>Micromonosporales</taxon>
        <taxon>Micromonosporaceae</taxon>
        <taxon>Paractinoplanes</taxon>
    </lineage>
</organism>
<comment type="caution">
    <text evidence="4">The sequence shown here is derived from an EMBL/GenBank/DDBJ whole genome shotgun (WGS) entry which is preliminary data.</text>
</comment>
<protein>
    <recommendedName>
        <fullName evidence="6">Gram-positive cocci surface proteins LPxTG domain-containing protein</fullName>
    </recommendedName>
</protein>
<feature type="region of interest" description="Disordered" evidence="1">
    <location>
        <begin position="324"/>
        <end position="412"/>
    </location>
</feature>
<evidence type="ECO:0008006" key="6">
    <source>
        <dbReference type="Google" id="ProtNLM"/>
    </source>
</evidence>
<keyword evidence="2" id="KW-1133">Transmembrane helix</keyword>
<dbReference type="AlphaFoldDB" id="A0A919T8M6"/>
<evidence type="ECO:0000256" key="3">
    <source>
        <dbReference type="SAM" id="SignalP"/>
    </source>
</evidence>
<dbReference type="Proteomes" id="UP000677082">
    <property type="component" value="Unassembled WGS sequence"/>
</dbReference>
<evidence type="ECO:0000256" key="1">
    <source>
        <dbReference type="SAM" id="MobiDB-lite"/>
    </source>
</evidence>
<sequence>MRLFVRVLGAAILTMGVLAVPSVAHAAADTAKLTALNERDAAGHPVNYPIHQGETAPLTFGVVNRGTEPVDGVVLEAFVGRHLSLPKEFANCRYTSYGGAASLAWCEFDRTLAPGETYAVDSFHVTASADAAYPTLEPLRIRWYSKAWADAQGGFDAITKGDEPGGPGTVSLVAKQLPAPYENSWGDVGLDLIAPPDNLPLVPLGKLDAQGDPAVIRVPASEIGEWRPVVVGVVNTGSTTISKAVVHVEVRGGRGRLSSSPSKNCVSYENTSRWSGAWCEINEPILPNKTYAIEPLKLAGYASTEATSFTVTWHDPHWTDWSGGLETLARPSRGPGTAAGRGDGSGPDVHLVATSLPTPRDPKRSFVTTIELGEDDGSSSPSPSGSASPSPTTSMPAGDDGSGGEGGTGGGLPITGPSALSIGAIGGGLLLAGMLAIVLTRRRRAGSAA</sequence>
<name>A0A919T8M6_9ACTN</name>
<proteinExistence type="predicted"/>
<dbReference type="NCBIfam" id="TIGR01167">
    <property type="entry name" value="LPXTG_anchor"/>
    <property type="match status" value="1"/>
</dbReference>
<feature type="signal peptide" evidence="3">
    <location>
        <begin position="1"/>
        <end position="26"/>
    </location>
</feature>
<gene>
    <name evidence="4" type="ORF">Ato02nite_013840</name>
</gene>
<feature type="chain" id="PRO_5036804488" description="Gram-positive cocci surface proteins LPxTG domain-containing protein" evidence="3">
    <location>
        <begin position="27"/>
        <end position="449"/>
    </location>
</feature>
<keyword evidence="5" id="KW-1185">Reference proteome</keyword>